<accession>A0A6C0HVN5</accession>
<feature type="transmembrane region" description="Helical" evidence="1">
    <location>
        <begin position="14"/>
        <end position="36"/>
    </location>
</feature>
<keyword evidence="1" id="KW-0812">Transmembrane</keyword>
<dbReference type="AlphaFoldDB" id="A0A6C0HVN5"/>
<keyword evidence="1" id="KW-0472">Membrane</keyword>
<keyword evidence="1" id="KW-1133">Transmembrane helix</keyword>
<feature type="transmembrane region" description="Helical" evidence="1">
    <location>
        <begin position="83"/>
        <end position="102"/>
    </location>
</feature>
<sequence>MFKDISKFENWSDFLPILSGCLIAEVIIIIMAFTYFKGSKLRSWYNDFGLSAVIIDVLILIIGFIITRFLYNKIFNEFSIIKFLLLALVVQIVHDVLFYYLLVKPIPVGANRIFDLFKEYGVEVQSGAITGDSFMMILSILFASFLAGTGANTNSNINTNIIIIVFAVYLIPYLINTKVKN</sequence>
<organism evidence="2">
    <name type="scientific">viral metagenome</name>
    <dbReference type="NCBI Taxonomy" id="1070528"/>
    <lineage>
        <taxon>unclassified sequences</taxon>
        <taxon>metagenomes</taxon>
        <taxon>organismal metagenomes</taxon>
    </lineage>
</organism>
<reference evidence="2" key="1">
    <citation type="journal article" date="2020" name="Nature">
        <title>Giant virus diversity and host interactions through global metagenomics.</title>
        <authorList>
            <person name="Schulz F."/>
            <person name="Roux S."/>
            <person name="Paez-Espino D."/>
            <person name="Jungbluth S."/>
            <person name="Walsh D.A."/>
            <person name="Denef V.J."/>
            <person name="McMahon K.D."/>
            <person name="Konstantinidis K.T."/>
            <person name="Eloe-Fadrosh E.A."/>
            <person name="Kyrpides N.C."/>
            <person name="Woyke T."/>
        </authorList>
    </citation>
    <scope>NUCLEOTIDE SEQUENCE</scope>
    <source>
        <strain evidence="2">GVMAG-M-3300023184-177</strain>
    </source>
</reference>
<name>A0A6C0HVN5_9ZZZZ</name>
<proteinExistence type="predicted"/>
<feature type="transmembrane region" description="Helical" evidence="1">
    <location>
        <begin position="48"/>
        <end position="71"/>
    </location>
</feature>
<evidence type="ECO:0000256" key="1">
    <source>
        <dbReference type="SAM" id="Phobius"/>
    </source>
</evidence>
<dbReference type="EMBL" id="MN740017">
    <property type="protein sequence ID" value="QHT84307.1"/>
    <property type="molecule type" value="Genomic_DNA"/>
</dbReference>
<feature type="transmembrane region" description="Helical" evidence="1">
    <location>
        <begin position="134"/>
        <end position="151"/>
    </location>
</feature>
<feature type="transmembrane region" description="Helical" evidence="1">
    <location>
        <begin position="157"/>
        <end position="175"/>
    </location>
</feature>
<protein>
    <submittedName>
        <fullName evidence="2">Uncharacterized protein</fullName>
    </submittedName>
</protein>
<evidence type="ECO:0000313" key="2">
    <source>
        <dbReference type="EMBL" id="QHT84307.1"/>
    </source>
</evidence>